<keyword evidence="4" id="KW-0804">Transcription</keyword>
<dbReference type="AlphaFoldDB" id="A0A1D3CVG3"/>
<keyword evidence="9" id="KW-1185">Reference proteome</keyword>
<feature type="region of interest" description="Disordered" evidence="6">
    <location>
        <begin position="55"/>
        <end position="142"/>
    </location>
</feature>
<dbReference type="InParanoid" id="A0A1D3CVG3"/>
<feature type="region of interest" description="Disordered" evidence="6">
    <location>
        <begin position="343"/>
        <end position="383"/>
    </location>
</feature>
<dbReference type="GO" id="GO:0003677">
    <property type="term" value="F:DNA binding"/>
    <property type="evidence" value="ECO:0007669"/>
    <property type="project" value="UniProtKB-KW"/>
</dbReference>
<feature type="domain" description="AP2/ERF" evidence="7">
    <location>
        <begin position="282"/>
        <end position="332"/>
    </location>
</feature>
<evidence type="ECO:0000313" key="8">
    <source>
        <dbReference type="EMBL" id="OEH75172.1"/>
    </source>
</evidence>
<keyword evidence="5" id="KW-0539">Nucleus</keyword>
<comment type="subcellular location">
    <subcellularLocation>
        <location evidence="1">Nucleus</location>
    </subcellularLocation>
</comment>
<evidence type="ECO:0000256" key="2">
    <source>
        <dbReference type="ARBA" id="ARBA00023015"/>
    </source>
</evidence>
<evidence type="ECO:0000256" key="4">
    <source>
        <dbReference type="ARBA" id="ARBA00023163"/>
    </source>
</evidence>
<dbReference type="GO" id="GO:0005634">
    <property type="term" value="C:nucleus"/>
    <property type="evidence" value="ECO:0007669"/>
    <property type="project" value="UniProtKB-SubCell"/>
</dbReference>
<feature type="compositionally biased region" description="Low complexity" evidence="6">
    <location>
        <begin position="367"/>
        <end position="381"/>
    </location>
</feature>
<reference evidence="8 9" key="1">
    <citation type="journal article" date="2016" name="BMC Genomics">
        <title>Comparative genomics reveals Cyclospora cayetanensis possesses coccidia-like metabolism and invasion components but unique surface antigens.</title>
        <authorList>
            <person name="Liu S."/>
            <person name="Wang L."/>
            <person name="Zheng H."/>
            <person name="Xu Z."/>
            <person name="Roellig D.M."/>
            <person name="Li N."/>
            <person name="Frace M.A."/>
            <person name="Tang K."/>
            <person name="Arrowood M.J."/>
            <person name="Moss D.M."/>
            <person name="Zhang L."/>
            <person name="Feng Y."/>
            <person name="Xiao L."/>
        </authorList>
    </citation>
    <scope>NUCLEOTIDE SEQUENCE [LARGE SCALE GENOMIC DNA]</scope>
    <source>
        <strain evidence="8 9">CHN_HEN01</strain>
    </source>
</reference>
<name>A0A1D3CVG3_9EIME</name>
<keyword evidence="2" id="KW-0805">Transcription regulation</keyword>
<feature type="region of interest" description="Disordered" evidence="6">
    <location>
        <begin position="170"/>
        <end position="235"/>
    </location>
</feature>
<dbReference type="VEuPathDB" id="ToxoDB:cyc_02549"/>
<feature type="region of interest" description="Disordered" evidence="6">
    <location>
        <begin position="472"/>
        <end position="501"/>
    </location>
</feature>
<dbReference type="GO" id="GO:0003700">
    <property type="term" value="F:DNA-binding transcription factor activity"/>
    <property type="evidence" value="ECO:0007669"/>
    <property type="project" value="InterPro"/>
</dbReference>
<feature type="compositionally biased region" description="Low complexity" evidence="6">
    <location>
        <begin position="76"/>
        <end position="99"/>
    </location>
</feature>
<keyword evidence="3" id="KW-0238">DNA-binding</keyword>
<protein>
    <submittedName>
        <fullName evidence="8">AP2 domain transcription factor ap2viia-1</fullName>
    </submittedName>
</protein>
<gene>
    <name evidence="8" type="ORF">cyc_02549</name>
</gene>
<dbReference type="Proteomes" id="UP000095192">
    <property type="component" value="Unassembled WGS sequence"/>
</dbReference>
<accession>A0A1D3CVG3</accession>
<proteinExistence type="predicted"/>
<evidence type="ECO:0000256" key="3">
    <source>
        <dbReference type="ARBA" id="ARBA00023125"/>
    </source>
</evidence>
<comment type="caution">
    <text evidence="8">The sequence shown here is derived from an EMBL/GenBank/DDBJ whole genome shotgun (WGS) entry which is preliminary data.</text>
</comment>
<evidence type="ECO:0000256" key="6">
    <source>
        <dbReference type="SAM" id="MobiDB-lite"/>
    </source>
</evidence>
<dbReference type="EMBL" id="JROU02001807">
    <property type="protein sequence ID" value="OEH75172.1"/>
    <property type="molecule type" value="Genomic_DNA"/>
</dbReference>
<evidence type="ECO:0000256" key="1">
    <source>
        <dbReference type="ARBA" id="ARBA00004123"/>
    </source>
</evidence>
<evidence type="ECO:0000313" key="9">
    <source>
        <dbReference type="Proteomes" id="UP000095192"/>
    </source>
</evidence>
<dbReference type="Gene3D" id="1.20.5.2050">
    <property type="match status" value="1"/>
</dbReference>
<dbReference type="Pfam" id="PF00847">
    <property type="entry name" value="AP2"/>
    <property type="match status" value="1"/>
</dbReference>
<evidence type="ECO:0000259" key="7">
    <source>
        <dbReference type="Pfam" id="PF00847"/>
    </source>
</evidence>
<organism evidence="8 9">
    <name type="scientific">Cyclospora cayetanensis</name>
    <dbReference type="NCBI Taxonomy" id="88456"/>
    <lineage>
        <taxon>Eukaryota</taxon>
        <taxon>Sar</taxon>
        <taxon>Alveolata</taxon>
        <taxon>Apicomplexa</taxon>
        <taxon>Conoidasida</taxon>
        <taxon>Coccidia</taxon>
        <taxon>Eucoccidiorida</taxon>
        <taxon>Eimeriorina</taxon>
        <taxon>Eimeriidae</taxon>
        <taxon>Cyclospora</taxon>
    </lineage>
</organism>
<dbReference type="InterPro" id="IPR001471">
    <property type="entry name" value="AP2/ERF_dom"/>
</dbReference>
<sequence>MAISPPPAASDAHAGRAWTDAEYFRLLSHELPSAESGNVPTALFGRSLVTALEEQHSPHSFASGESLGAPEAVTPSRAAVPSGSSSSSRTSSSSLRSIAKGTRRSQKLESRGSTASSQGDRRAGKTQRSAGEGRGNPWATVLDRRGELCLPSLDLQAYKQRLELQLALQRSREAREAEALSLAMDATRPSAPHSEAEPGSAMSKDDDPFAETSSPCAATPPLPARTTDSSPAREGAWQAAAVCPLPEAAASGESLSLGSLFQRQKRVHECGAAGKERLSTLPKVTGVRFQAQRNRFVAEWYDQGKTRMAYFPVKQHGFEEARRLAIECRKRVLQSKHQRLSCSRAGGAAKKGGSDAASVERSPTEYSASASPSLSPSLASPEHGPVAWKRQCISRLSETRERQREDSLLSTGLSQAPAAASSSAQENLLVAQAALNALLLDLLRKCLPGLREDSKSKLCTEGVLEALRMQLQGSSAQQPSSPPPTASAVPDCRDESSGSGLASAALPHAHLKLLLDALAVSALRQ</sequence>
<evidence type="ECO:0000256" key="5">
    <source>
        <dbReference type="ARBA" id="ARBA00023242"/>
    </source>
</evidence>